<dbReference type="Proteomes" id="UP001219355">
    <property type="component" value="Chromosome 1"/>
</dbReference>
<proteinExistence type="predicted"/>
<reference evidence="2" key="1">
    <citation type="submission" date="2023-03" db="EMBL/GenBank/DDBJ databases">
        <title>Emydomyces testavorans Genome Sequence.</title>
        <authorList>
            <person name="Hoyer L."/>
        </authorList>
    </citation>
    <scope>NUCLEOTIDE SEQUENCE</scope>
    <source>
        <strain evidence="2">16-2883</strain>
    </source>
</reference>
<dbReference type="EMBL" id="CP120627">
    <property type="protein sequence ID" value="WEW55204.1"/>
    <property type="molecule type" value="Genomic_DNA"/>
</dbReference>
<evidence type="ECO:0000313" key="3">
    <source>
        <dbReference type="Proteomes" id="UP001219355"/>
    </source>
</evidence>
<dbReference type="AlphaFoldDB" id="A0AAF0DBT2"/>
<sequence length="196" mass="23060">MPQRNPNNQDDYKTKQSSFLPSPPTSYAQRYASRIRNPASRLTGRAARDIRRDAFFSRIRQNRENSMFSAREDGILWTEYIRQKRQFEEEMARSAPEIGNVEDEMVDISEDANLKQENGLRETEQDWDDEAALEEYLAQEREYEAFLEETERQLEMDRMQSSQGDEDDYEKIFVDIVSNYESGVSESNQQMDLSHG</sequence>
<accession>A0AAF0DBT2</accession>
<name>A0AAF0DBT2_9EURO</name>
<feature type="region of interest" description="Disordered" evidence="1">
    <location>
        <begin position="1"/>
        <end position="44"/>
    </location>
</feature>
<evidence type="ECO:0000313" key="2">
    <source>
        <dbReference type="EMBL" id="WEW55204.1"/>
    </source>
</evidence>
<organism evidence="2 3">
    <name type="scientific">Emydomyces testavorans</name>
    <dbReference type="NCBI Taxonomy" id="2070801"/>
    <lineage>
        <taxon>Eukaryota</taxon>
        <taxon>Fungi</taxon>
        <taxon>Dikarya</taxon>
        <taxon>Ascomycota</taxon>
        <taxon>Pezizomycotina</taxon>
        <taxon>Eurotiomycetes</taxon>
        <taxon>Eurotiomycetidae</taxon>
        <taxon>Onygenales</taxon>
        <taxon>Nannizziopsiaceae</taxon>
        <taxon>Emydomyces</taxon>
    </lineage>
</organism>
<gene>
    <name evidence="2" type="ORF">PRK78_000633</name>
</gene>
<keyword evidence="3" id="KW-1185">Reference proteome</keyword>
<protein>
    <submittedName>
        <fullName evidence="2">Uncharacterized protein</fullName>
    </submittedName>
</protein>
<evidence type="ECO:0000256" key="1">
    <source>
        <dbReference type="SAM" id="MobiDB-lite"/>
    </source>
</evidence>
<feature type="compositionally biased region" description="Polar residues" evidence="1">
    <location>
        <begin position="1"/>
        <end position="28"/>
    </location>
</feature>